<dbReference type="OrthoDB" id="1407586at2"/>
<feature type="domain" description="Amidohydrolase-related" evidence="1">
    <location>
        <begin position="277"/>
        <end position="514"/>
    </location>
</feature>
<keyword evidence="3" id="KW-1185">Reference proteome</keyword>
<sequence length="539" mass="60972">MTQPTLIIDMHTHLFNARYVPLKEIFVSKKVPKALAGKLAKLVLLLTGQSKLRINVPQPLSDEVSFDSLLKSNMNLSQEHDHQVTALAGTIEDLVMTQLYLEMQGVEDDFEAAMAVEDCELYRLLCELDREFGDPESAAALDLQGPAGFVSISFANKPFSGVTDKGLFSGLRKMLKRMLKKVIRFVDAGGDFLDFALTMMRGEKKLLRRLEGYYKATQSKFLLVHYMMDMAHPFEGDVHFPFYNKQLEKMTALEKHSDGSLLGFAAFDPIRCVDRQLSEPGIIDLLETALRYGKVGFKFYPPMGYRAANNEDSPGLEYAVDVFFDYCVANRVPVFTHCTPEGFEQTPGKTGPNSHPKYWEAALQKPGRDELILCFGHAGGGKRTLGNRTVMGWLSGTDEQQWNDQDNYARWVVRLCRQYKNVYCEIAYMHEIIGHGGSSDAFKQRLIAEYQRGVDAEHPYPFAEKIMYGSDWHMPSMVNDIDDYLRDVVNIFTAPELAPHREAFFSGNALRYLDIDNYLARVADIFGATYIDGVRARIG</sequence>
<dbReference type="GO" id="GO:0016787">
    <property type="term" value="F:hydrolase activity"/>
    <property type="evidence" value="ECO:0007669"/>
    <property type="project" value="UniProtKB-KW"/>
</dbReference>
<evidence type="ECO:0000259" key="1">
    <source>
        <dbReference type="Pfam" id="PF04909"/>
    </source>
</evidence>
<gene>
    <name evidence="2" type="ORF">FKG94_01150</name>
</gene>
<dbReference type="Proteomes" id="UP000319732">
    <property type="component" value="Unassembled WGS sequence"/>
</dbReference>
<dbReference type="SUPFAM" id="SSF51556">
    <property type="entry name" value="Metallo-dependent hydrolases"/>
    <property type="match status" value="1"/>
</dbReference>
<reference evidence="2 3" key="1">
    <citation type="submission" date="2019-06" db="EMBL/GenBank/DDBJ databases">
        <title>Whole genome sequence for Cellvibrionaceae sp. R142.</title>
        <authorList>
            <person name="Wang G."/>
        </authorList>
    </citation>
    <scope>NUCLEOTIDE SEQUENCE [LARGE SCALE GENOMIC DNA]</scope>
    <source>
        <strain evidence="2 3">R142</strain>
    </source>
</reference>
<dbReference type="Gene3D" id="3.20.20.140">
    <property type="entry name" value="Metal-dependent hydrolases"/>
    <property type="match status" value="1"/>
</dbReference>
<dbReference type="InterPro" id="IPR032466">
    <property type="entry name" value="Metal_Hydrolase"/>
</dbReference>
<keyword evidence="2" id="KW-0378">Hydrolase</keyword>
<evidence type="ECO:0000313" key="3">
    <source>
        <dbReference type="Proteomes" id="UP000319732"/>
    </source>
</evidence>
<accession>A0A545U9Q0</accession>
<proteinExistence type="predicted"/>
<dbReference type="AlphaFoldDB" id="A0A545U9Q0"/>
<evidence type="ECO:0000313" key="2">
    <source>
        <dbReference type="EMBL" id="TQV86191.1"/>
    </source>
</evidence>
<dbReference type="RefSeq" id="WP_142902343.1">
    <property type="nucleotide sequence ID" value="NZ_ML660087.1"/>
</dbReference>
<protein>
    <submittedName>
        <fullName evidence="2">Amidohydrolase family protein</fullName>
    </submittedName>
</protein>
<dbReference type="EMBL" id="VHSG01000002">
    <property type="protein sequence ID" value="TQV86191.1"/>
    <property type="molecule type" value="Genomic_DNA"/>
</dbReference>
<dbReference type="InterPro" id="IPR006680">
    <property type="entry name" value="Amidohydro-rel"/>
</dbReference>
<name>A0A545U9Q0_9GAMM</name>
<dbReference type="Pfam" id="PF04909">
    <property type="entry name" value="Amidohydro_2"/>
    <property type="match status" value="1"/>
</dbReference>
<organism evidence="2 3">
    <name type="scientific">Exilibacterium tricleocarpae</name>
    <dbReference type="NCBI Taxonomy" id="2591008"/>
    <lineage>
        <taxon>Bacteria</taxon>
        <taxon>Pseudomonadati</taxon>
        <taxon>Pseudomonadota</taxon>
        <taxon>Gammaproteobacteria</taxon>
        <taxon>Cellvibrionales</taxon>
        <taxon>Cellvibrionaceae</taxon>
        <taxon>Exilibacterium</taxon>
    </lineage>
</organism>
<comment type="caution">
    <text evidence="2">The sequence shown here is derived from an EMBL/GenBank/DDBJ whole genome shotgun (WGS) entry which is preliminary data.</text>
</comment>